<dbReference type="EMBL" id="FNVG01000010">
    <property type="protein sequence ID" value="SEG28148.1"/>
    <property type="molecule type" value="Genomic_DNA"/>
</dbReference>
<protein>
    <submittedName>
        <fullName evidence="11">Lipoprotein-releasing system permease protein</fullName>
    </submittedName>
</protein>
<evidence type="ECO:0000313" key="12">
    <source>
        <dbReference type="Proteomes" id="UP000236721"/>
    </source>
</evidence>
<keyword evidence="12" id="KW-1185">Reference proteome</keyword>
<keyword evidence="6 8" id="KW-1133">Transmembrane helix</keyword>
<evidence type="ECO:0000256" key="2">
    <source>
        <dbReference type="ARBA" id="ARBA00005236"/>
    </source>
</evidence>
<keyword evidence="5 8" id="KW-0812">Transmembrane</keyword>
<dbReference type="GO" id="GO:0098797">
    <property type="term" value="C:plasma membrane protein complex"/>
    <property type="evidence" value="ECO:0007669"/>
    <property type="project" value="TreeGrafter"/>
</dbReference>
<dbReference type="Pfam" id="PF12704">
    <property type="entry name" value="MacB_PCD"/>
    <property type="match status" value="1"/>
</dbReference>
<evidence type="ECO:0000256" key="3">
    <source>
        <dbReference type="ARBA" id="ARBA00022448"/>
    </source>
</evidence>
<dbReference type="NCBIfam" id="TIGR02212">
    <property type="entry name" value="lolCE"/>
    <property type="match status" value="1"/>
</dbReference>
<evidence type="ECO:0000259" key="10">
    <source>
        <dbReference type="Pfam" id="PF12704"/>
    </source>
</evidence>
<gene>
    <name evidence="11" type="ORF">SAMN04488244_11049</name>
</gene>
<evidence type="ECO:0000259" key="9">
    <source>
        <dbReference type="Pfam" id="PF02687"/>
    </source>
</evidence>
<evidence type="ECO:0000256" key="6">
    <source>
        <dbReference type="ARBA" id="ARBA00022989"/>
    </source>
</evidence>
<dbReference type="InterPro" id="IPR003838">
    <property type="entry name" value="ABC3_permease_C"/>
</dbReference>
<feature type="transmembrane region" description="Helical" evidence="8">
    <location>
        <begin position="297"/>
        <end position="320"/>
    </location>
</feature>
<dbReference type="NCBIfam" id="NF008357">
    <property type="entry name" value="PRK11146.1"/>
    <property type="match status" value="1"/>
</dbReference>
<dbReference type="InterPro" id="IPR011926">
    <property type="entry name" value="LolE_gammaproteobact"/>
</dbReference>
<feature type="domain" description="MacB-like periplasmic core" evidence="10">
    <location>
        <begin position="9"/>
        <end position="220"/>
    </location>
</feature>
<sequence length="393" mass="42513">MVSFISISSIVGIAVGVAVIVIGLSAMNGFERELKNRVLSVIAHGEFEGVNAPIKNWQSIIDSSLQHKEVEAAAPYVRLTALVEKGTQLKAVEVRGVAPELETQVSRLPSYVSGNTWQSFQAGEQQVILGKGVADQVGADVGDFVTLMIPTSNDSTKVQSPRRVRVKVTGLLELNGQIDHSLAIVPLQDAQQYARLGEQVTGVSIKVNDVFNAPLVVREVGNTLTEYVYLRSWKQKYGFLYRDIQLVRTIMYLVMVLVIGVACFNIVSTLMMAVKDRASEIAILRTMGATDGLIKRVFIWQGVFSGVVGSLVGGVLGSLVSMNLTPIVSALESMIGHKFLSGDIYFVDFLPSQLLWNDVVLVAGTATMLSLIATWYPATKASQLNPAAVLSAK</sequence>
<evidence type="ECO:0000256" key="1">
    <source>
        <dbReference type="ARBA" id="ARBA00004651"/>
    </source>
</evidence>
<dbReference type="AlphaFoldDB" id="A0A1H5YVU6"/>
<dbReference type="GO" id="GO:0044874">
    <property type="term" value="P:lipoprotein localization to outer membrane"/>
    <property type="evidence" value="ECO:0007669"/>
    <property type="project" value="InterPro"/>
</dbReference>
<keyword evidence="3" id="KW-0813">Transport</keyword>
<dbReference type="PANTHER" id="PTHR30489">
    <property type="entry name" value="LIPOPROTEIN-RELEASING SYSTEM TRANSMEMBRANE PROTEIN LOLE"/>
    <property type="match status" value="1"/>
</dbReference>
<dbReference type="NCBIfam" id="TIGR02213">
    <property type="entry name" value="lolE_release"/>
    <property type="match status" value="1"/>
</dbReference>
<evidence type="ECO:0000313" key="11">
    <source>
        <dbReference type="EMBL" id="SEG28148.1"/>
    </source>
</evidence>
<keyword evidence="4" id="KW-1003">Cell membrane</keyword>
<feature type="domain" description="ABC3 transporter permease C-terminal" evidence="9">
    <location>
        <begin position="253"/>
        <end position="386"/>
    </location>
</feature>
<feature type="transmembrane region" description="Helical" evidence="8">
    <location>
        <begin position="354"/>
        <end position="376"/>
    </location>
</feature>
<evidence type="ECO:0000256" key="7">
    <source>
        <dbReference type="ARBA" id="ARBA00023136"/>
    </source>
</evidence>
<dbReference type="InterPro" id="IPR011925">
    <property type="entry name" value="LolCE_TM"/>
</dbReference>
<evidence type="ECO:0000256" key="5">
    <source>
        <dbReference type="ARBA" id="ARBA00022692"/>
    </source>
</evidence>
<name>A0A1H5YVU6_9VIBR</name>
<dbReference type="Pfam" id="PF02687">
    <property type="entry name" value="FtsX"/>
    <property type="match status" value="1"/>
</dbReference>
<reference evidence="12" key="1">
    <citation type="submission" date="2016-10" db="EMBL/GenBank/DDBJ databases">
        <authorList>
            <person name="Varghese N."/>
            <person name="Submissions S."/>
        </authorList>
    </citation>
    <scope>NUCLEOTIDE SEQUENCE [LARGE SCALE GENOMIC DNA]</scope>
    <source>
        <strain evidence="12">CGMCC 1.7062</strain>
    </source>
</reference>
<feature type="transmembrane region" description="Helical" evidence="8">
    <location>
        <begin position="250"/>
        <end position="274"/>
    </location>
</feature>
<dbReference type="GO" id="GO:0042953">
    <property type="term" value="P:lipoprotein transport"/>
    <property type="evidence" value="ECO:0007669"/>
    <property type="project" value="InterPro"/>
</dbReference>
<comment type="similarity">
    <text evidence="2">Belongs to the ABC-4 integral membrane protein family. LolC/E subfamily.</text>
</comment>
<evidence type="ECO:0000256" key="8">
    <source>
        <dbReference type="SAM" id="Phobius"/>
    </source>
</evidence>
<keyword evidence="7 8" id="KW-0472">Membrane</keyword>
<dbReference type="PANTHER" id="PTHR30489:SF0">
    <property type="entry name" value="LIPOPROTEIN-RELEASING SYSTEM TRANSMEMBRANE PROTEIN LOLE"/>
    <property type="match status" value="1"/>
</dbReference>
<evidence type="ECO:0000256" key="4">
    <source>
        <dbReference type="ARBA" id="ARBA00022475"/>
    </source>
</evidence>
<dbReference type="InterPro" id="IPR025857">
    <property type="entry name" value="MacB_PCD"/>
</dbReference>
<organism evidence="11 12">
    <name type="scientific">Vibrio hangzhouensis</name>
    <dbReference type="NCBI Taxonomy" id="462991"/>
    <lineage>
        <taxon>Bacteria</taxon>
        <taxon>Pseudomonadati</taxon>
        <taxon>Pseudomonadota</taxon>
        <taxon>Gammaproteobacteria</taxon>
        <taxon>Vibrionales</taxon>
        <taxon>Vibrionaceae</taxon>
        <taxon>Vibrio</taxon>
    </lineage>
</organism>
<dbReference type="InterPro" id="IPR051447">
    <property type="entry name" value="Lipoprotein-release_system"/>
</dbReference>
<comment type="subcellular location">
    <subcellularLocation>
        <location evidence="1">Cell membrane</location>
        <topology evidence="1">Multi-pass membrane protein</topology>
    </subcellularLocation>
</comment>
<dbReference type="Proteomes" id="UP000236721">
    <property type="component" value="Unassembled WGS sequence"/>
</dbReference>
<proteinExistence type="inferred from homology"/>
<keyword evidence="11" id="KW-0449">Lipoprotein</keyword>
<accession>A0A1H5YVU6</accession>
<feature type="transmembrane region" description="Helical" evidence="8">
    <location>
        <begin position="6"/>
        <end position="27"/>
    </location>
</feature>